<evidence type="ECO:0000313" key="3">
    <source>
        <dbReference type="Proteomes" id="UP001212170"/>
    </source>
</evidence>
<protein>
    <submittedName>
        <fullName evidence="2">Gliding motility-associated C-terminal domain-containing protein</fullName>
    </submittedName>
</protein>
<evidence type="ECO:0000256" key="1">
    <source>
        <dbReference type="SAM" id="SignalP"/>
    </source>
</evidence>
<comment type="caution">
    <text evidence="2">The sequence shown here is derived from an EMBL/GenBank/DDBJ whole genome shotgun (WGS) entry which is preliminary data.</text>
</comment>
<dbReference type="Pfam" id="PF13585">
    <property type="entry name" value="CHU_C"/>
    <property type="match status" value="1"/>
</dbReference>
<keyword evidence="3" id="KW-1185">Reference proteome</keyword>
<feature type="signal peptide" evidence="1">
    <location>
        <begin position="1"/>
        <end position="27"/>
    </location>
</feature>
<evidence type="ECO:0000313" key="2">
    <source>
        <dbReference type="EMBL" id="MDA6071051.1"/>
    </source>
</evidence>
<accession>A0ABT4WF17</accession>
<dbReference type="EMBL" id="JAMZNK010000027">
    <property type="protein sequence ID" value="MDA6071051.1"/>
    <property type="molecule type" value="Genomic_DNA"/>
</dbReference>
<sequence>MKKKNHIIKTTTIFCFLFYCSLANLQAQLLNPDQIKVAPGTIVSVYFDFKNTSGGEFINDGQVHIFNHWTNDGKVYFTPSQQGTTYFTGNEEQIIDGDLPSPAVYTRLKNVVFNNNSGASPFLLATDISVSGNSNFQKGIIDADSYNGKVIFESNAVHSNTSNNSFVDGRVTKLGTAAFEYPVGDANYYRPSIHANSADNLDSYTSHYFLQNSDPAYPHNSKQDNIRLIDDKEYWEITKDSGLTKIVLSLTLNPETTPSYIYGESNDTQIQIVRWDPATAKWISEGGVADVAQTMVTAQVSGYGIFTVARVVKIPEEKDDLIVYNAVSPNGDDKNDFFIIKGIDKYPDNTVEIYNRWGVLVYQTNGYNESDRVFRGFSDGRATVNRGAGLPTGTYFYILKYKTVTNVKERTGYLHLNQDN</sequence>
<dbReference type="InterPro" id="IPR026341">
    <property type="entry name" value="T9SS_type_B"/>
</dbReference>
<feature type="chain" id="PRO_5045564139" evidence="1">
    <location>
        <begin position="28"/>
        <end position="420"/>
    </location>
</feature>
<dbReference type="Proteomes" id="UP001212170">
    <property type="component" value="Unassembled WGS sequence"/>
</dbReference>
<dbReference type="NCBIfam" id="TIGR04131">
    <property type="entry name" value="Bac_Flav_CTERM"/>
    <property type="match status" value="1"/>
</dbReference>
<keyword evidence="1" id="KW-0732">Signal</keyword>
<gene>
    <name evidence="2" type="ORF">NJT12_15660</name>
</gene>
<organism evidence="2 3">
    <name type="scientific">Flavobacterium azizsancarii</name>
    <dbReference type="NCBI Taxonomy" id="2961580"/>
    <lineage>
        <taxon>Bacteria</taxon>
        <taxon>Pseudomonadati</taxon>
        <taxon>Bacteroidota</taxon>
        <taxon>Flavobacteriia</taxon>
        <taxon>Flavobacteriales</taxon>
        <taxon>Flavobacteriaceae</taxon>
        <taxon>Flavobacterium</taxon>
    </lineage>
</organism>
<dbReference type="RefSeq" id="WP_271336864.1">
    <property type="nucleotide sequence ID" value="NZ_JAMZNK010000027.1"/>
</dbReference>
<reference evidence="2 3" key="1">
    <citation type="journal article" date="2023" name="Chemosphere">
        <title>Whole genome analysis of Flavobacterium aziz-sancarii sp. nov., isolated from Ardley Island (Antarctica), revealed a rich resistome and bioremediation potential.</title>
        <authorList>
            <person name="Otur C."/>
            <person name="Okay S."/>
            <person name="Kurt-Kizildogan A."/>
        </authorList>
    </citation>
    <scope>NUCLEOTIDE SEQUENCE [LARGE SCALE GENOMIC DNA]</scope>
    <source>
        <strain evidence="2 3">AC</strain>
    </source>
</reference>
<name>A0ABT4WF17_9FLAO</name>
<proteinExistence type="predicted"/>